<name>A0A6I1U034_STRMT</name>
<proteinExistence type="predicted"/>
<gene>
    <name evidence="1" type="ORF">GEZ84_08885</name>
</gene>
<organism evidence="1 2">
    <name type="scientific">Streptococcus mitis</name>
    <dbReference type="NCBI Taxonomy" id="28037"/>
    <lineage>
        <taxon>Bacteria</taxon>
        <taxon>Bacillati</taxon>
        <taxon>Bacillota</taxon>
        <taxon>Bacilli</taxon>
        <taxon>Lactobacillales</taxon>
        <taxon>Streptococcaceae</taxon>
        <taxon>Streptococcus</taxon>
        <taxon>Streptococcus mitis group</taxon>
    </lineage>
</organism>
<reference evidence="1 2" key="1">
    <citation type="submission" date="2019-10" db="EMBL/GenBank/DDBJ databases">
        <title>Streptococcus mitis of the oral and urogenital tracts.</title>
        <authorList>
            <person name="Price T."/>
            <person name="Mores C.R."/>
            <person name="Putonti C."/>
            <person name="Wolfe A.J."/>
        </authorList>
    </citation>
    <scope>NUCLEOTIDE SEQUENCE [LARGE SCALE GENOMIC DNA]</scope>
    <source>
        <strain evidence="1 2">SM10</strain>
    </source>
</reference>
<dbReference type="Proteomes" id="UP000438885">
    <property type="component" value="Unassembled WGS sequence"/>
</dbReference>
<evidence type="ECO:0000313" key="1">
    <source>
        <dbReference type="EMBL" id="MQQ30455.1"/>
    </source>
</evidence>
<comment type="caution">
    <text evidence="1">The sequence shown here is derived from an EMBL/GenBank/DDBJ whole genome shotgun (WGS) entry which is preliminary data.</text>
</comment>
<evidence type="ECO:0000313" key="2">
    <source>
        <dbReference type="Proteomes" id="UP000438885"/>
    </source>
</evidence>
<accession>A0A6I1U034</accession>
<dbReference type="RefSeq" id="WP_153224248.1">
    <property type="nucleotide sequence ID" value="NZ_WIJP01000014.1"/>
</dbReference>
<sequence length="243" mass="29237">MFGIVREVNCNEFALVETRNNNIGNIRVYNVPEILDIDQTIEFDLRTSRNNNYYGVFVRIPERNNINLNTEDRDLWYALGNEKEREFINDIVPELGLNIIINPGKQEDPTVIDLYDQQNQIYCDLKVQNTPFFTAGRYMYENQTPYDPTYTVTFNRMDYERYARYYPDCYIYFWVDWTTLRYRDYLVNPLTGIWRASFHDMAEAIENGFVVLHNYQFRQNDDHNARDSYLFNLLDTAIFERLM</sequence>
<protein>
    <submittedName>
        <fullName evidence="1">Uncharacterized protein</fullName>
    </submittedName>
</protein>
<dbReference type="EMBL" id="WIJP01000014">
    <property type="protein sequence ID" value="MQQ30455.1"/>
    <property type="molecule type" value="Genomic_DNA"/>
</dbReference>
<dbReference type="AlphaFoldDB" id="A0A6I1U034"/>